<organism evidence="1 2">
    <name type="scientific">Senna tora</name>
    <dbReference type="NCBI Taxonomy" id="362788"/>
    <lineage>
        <taxon>Eukaryota</taxon>
        <taxon>Viridiplantae</taxon>
        <taxon>Streptophyta</taxon>
        <taxon>Embryophyta</taxon>
        <taxon>Tracheophyta</taxon>
        <taxon>Spermatophyta</taxon>
        <taxon>Magnoliopsida</taxon>
        <taxon>eudicotyledons</taxon>
        <taxon>Gunneridae</taxon>
        <taxon>Pentapetalae</taxon>
        <taxon>rosids</taxon>
        <taxon>fabids</taxon>
        <taxon>Fabales</taxon>
        <taxon>Fabaceae</taxon>
        <taxon>Caesalpinioideae</taxon>
        <taxon>Cassia clade</taxon>
        <taxon>Senna</taxon>
    </lineage>
</organism>
<evidence type="ECO:0000313" key="2">
    <source>
        <dbReference type="Proteomes" id="UP000634136"/>
    </source>
</evidence>
<reference evidence="1" key="1">
    <citation type="submission" date="2020-09" db="EMBL/GenBank/DDBJ databases">
        <title>Genome-Enabled Discovery of Anthraquinone Biosynthesis in Senna tora.</title>
        <authorList>
            <person name="Kang S.-H."/>
            <person name="Pandey R.P."/>
            <person name="Lee C.-M."/>
            <person name="Sim J.-S."/>
            <person name="Jeong J.-T."/>
            <person name="Choi B.-S."/>
            <person name="Jung M."/>
            <person name="Ginzburg D."/>
            <person name="Zhao K."/>
            <person name="Won S.Y."/>
            <person name="Oh T.-J."/>
            <person name="Yu Y."/>
            <person name="Kim N.-H."/>
            <person name="Lee O.R."/>
            <person name="Lee T.-H."/>
            <person name="Bashyal P."/>
            <person name="Kim T.-S."/>
            <person name="Lee W.-H."/>
            <person name="Kawkins C."/>
            <person name="Kim C.-K."/>
            <person name="Kim J.S."/>
            <person name="Ahn B.O."/>
            <person name="Rhee S.Y."/>
            <person name="Sohng J.K."/>
        </authorList>
    </citation>
    <scope>NUCLEOTIDE SEQUENCE</scope>
    <source>
        <tissue evidence="1">Leaf</tissue>
    </source>
</reference>
<gene>
    <name evidence="1" type="ORF">G2W53_028106</name>
</gene>
<dbReference type="EMBL" id="JAAIUW010000009">
    <property type="protein sequence ID" value="KAF7814137.1"/>
    <property type="molecule type" value="Genomic_DNA"/>
</dbReference>
<name>A0A834T2Z3_9FABA</name>
<protein>
    <submittedName>
        <fullName evidence="1">Uncharacterized protein</fullName>
    </submittedName>
</protein>
<evidence type="ECO:0000313" key="1">
    <source>
        <dbReference type="EMBL" id="KAF7814137.1"/>
    </source>
</evidence>
<keyword evidence="2" id="KW-1185">Reference proteome</keyword>
<comment type="caution">
    <text evidence="1">The sequence shown here is derived from an EMBL/GenBank/DDBJ whole genome shotgun (WGS) entry which is preliminary data.</text>
</comment>
<dbReference type="AlphaFoldDB" id="A0A834T2Z3"/>
<dbReference type="Proteomes" id="UP000634136">
    <property type="component" value="Unassembled WGS sequence"/>
</dbReference>
<proteinExistence type="predicted"/>
<accession>A0A834T2Z3</accession>
<sequence length="27" mass="2898">MEKIKSGKWGPGEFVHKAVPREASAAS</sequence>